<accession>A0A918PWX7</accession>
<protein>
    <submittedName>
        <fullName evidence="1">Uncharacterized protein</fullName>
    </submittedName>
</protein>
<evidence type="ECO:0000313" key="1">
    <source>
        <dbReference type="EMBL" id="GGZ23455.1"/>
    </source>
</evidence>
<proteinExistence type="predicted"/>
<dbReference type="Proteomes" id="UP000630936">
    <property type="component" value="Unassembled WGS sequence"/>
</dbReference>
<comment type="caution">
    <text evidence="1">The sequence shown here is derived from an EMBL/GenBank/DDBJ whole genome shotgun (WGS) entry which is preliminary data.</text>
</comment>
<evidence type="ECO:0000313" key="2">
    <source>
        <dbReference type="Proteomes" id="UP000630936"/>
    </source>
</evidence>
<keyword evidence="2" id="KW-1185">Reference proteome</keyword>
<dbReference type="AlphaFoldDB" id="A0A918PWX7"/>
<dbReference type="EMBL" id="BMWG01000003">
    <property type="protein sequence ID" value="GGZ23455.1"/>
    <property type="molecule type" value="Genomic_DNA"/>
</dbReference>
<sequence length="79" mass="8445">MPATTTPVLTALAVGTEVATIGTFHLAEVVSSEITERGNRKTILRWTESIPAASVIKNAETVWAQVPGRTPQSIVTTRN</sequence>
<organism evidence="1 2">
    <name type="scientific">Streptomyces inusitatus</name>
    <dbReference type="NCBI Taxonomy" id="68221"/>
    <lineage>
        <taxon>Bacteria</taxon>
        <taxon>Bacillati</taxon>
        <taxon>Actinomycetota</taxon>
        <taxon>Actinomycetes</taxon>
        <taxon>Kitasatosporales</taxon>
        <taxon>Streptomycetaceae</taxon>
        <taxon>Streptomyces</taxon>
    </lineage>
</organism>
<gene>
    <name evidence="1" type="ORF">GCM10010387_15790</name>
</gene>
<reference evidence="1" key="2">
    <citation type="submission" date="2020-09" db="EMBL/GenBank/DDBJ databases">
        <authorList>
            <person name="Sun Q."/>
            <person name="Ohkuma M."/>
        </authorList>
    </citation>
    <scope>NUCLEOTIDE SEQUENCE</scope>
    <source>
        <strain evidence="1">JCM 4988</strain>
    </source>
</reference>
<reference evidence="1" key="1">
    <citation type="journal article" date="2014" name="Int. J. Syst. Evol. Microbiol.">
        <title>Complete genome sequence of Corynebacterium casei LMG S-19264T (=DSM 44701T), isolated from a smear-ripened cheese.</title>
        <authorList>
            <consortium name="US DOE Joint Genome Institute (JGI-PGF)"/>
            <person name="Walter F."/>
            <person name="Albersmeier A."/>
            <person name="Kalinowski J."/>
            <person name="Ruckert C."/>
        </authorList>
    </citation>
    <scope>NUCLEOTIDE SEQUENCE</scope>
    <source>
        <strain evidence="1">JCM 4988</strain>
    </source>
</reference>
<name>A0A918PWX7_9ACTN</name>